<evidence type="ECO:0000256" key="3">
    <source>
        <dbReference type="ARBA" id="ARBA00022691"/>
    </source>
</evidence>
<dbReference type="GO" id="GO:0009717">
    <property type="term" value="P:isoflavonoid biosynthetic process"/>
    <property type="evidence" value="ECO:0007669"/>
    <property type="project" value="UniProtKB-ARBA"/>
</dbReference>
<dbReference type="SUPFAM" id="SSF46785">
    <property type="entry name" value="Winged helix' DNA-binding domain"/>
    <property type="match status" value="1"/>
</dbReference>
<dbReference type="InterPro" id="IPR029063">
    <property type="entry name" value="SAM-dependent_MTases_sf"/>
</dbReference>
<dbReference type="PANTHER" id="PTHR11746">
    <property type="entry name" value="O-METHYLTRANSFERASE"/>
    <property type="match status" value="1"/>
</dbReference>
<sequence length="379" mass="42868">MYVHARSSELRDLHQIKKMDLVNCGQEGSELFQVQSHLYKHLFSFIDSMSLGCAIQLGIPDIIHSHGQPMTLPQLVSKLHIDPNKTICVHRLMRLLSHSGFFTKTTTVHEDGEEEEAYALTPSSRLVLNDDRTSLSPFVVAMLDPALVNPWYSLGDWFRGTELTPFAKVNGMGLWDYCNQNPEYGDTFNEAMASDSRFMRLVVTEFKPIFEGLGSLVDVGGGTGTMARIISELFPHIKCTVYDLPHVVANLPETSNLNYVGGDMFQSIPPTDAIMFKCVMHNWNDEDCVNILKRCKEAITSKGYKKGNKVIIIDAVINEEKDDEDTTKAKLLFDTLMMVLLPGKERTKKEWEKLFMEAGFSRYKIMASYGMKSLIEVYP</sequence>
<gene>
    <name evidence="7" type="primary">LOC109004397</name>
</gene>
<dbReference type="Gene3D" id="1.10.10.10">
    <property type="entry name" value="Winged helix-like DNA-binding domain superfamily/Winged helix DNA-binding domain"/>
    <property type="match status" value="1"/>
</dbReference>
<dbReference type="PIRSF" id="PIRSF005739">
    <property type="entry name" value="O-mtase"/>
    <property type="match status" value="1"/>
</dbReference>
<dbReference type="AlphaFoldDB" id="A0A2I4G3J9"/>
<dbReference type="FunFam" id="3.40.50.150:FF:000057">
    <property type="entry name" value="O-methyltransferase ZRP4"/>
    <property type="match status" value="1"/>
</dbReference>
<protein>
    <submittedName>
        <fullName evidence="7">Trans-resveratrol di-O-methyltransferase-like</fullName>
    </submittedName>
</protein>
<accession>A0A2I4G3J9</accession>
<dbReference type="InterPro" id="IPR016461">
    <property type="entry name" value="COMT-like"/>
</dbReference>
<proteinExistence type="predicted"/>
<keyword evidence="3" id="KW-0949">S-adenosyl-L-methionine</keyword>
<reference evidence="7" key="1">
    <citation type="submission" date="2025-08" db="UniProtKB">
        <authorList>
            <consortium name="RefSeq"/>
        </authorList>
    </citation>
    <scope>IDENTIFICATION</scope>
    <source>
        <tissue evidence="7">Leaves</tissue>
    </source>
</reference>
<dbReference type="GO" id="GO:0008171">
    <property type="term" value="F:O-methyltransferase activity"/>
    <property type="evidence" value="ECO:0000318"/>
    <property type="project" value="GO_Central"/>
</dbReference>
<feature type="domain" description="O-methyltransferase C-terminal" evidence="4">
    <location>
        <begin position="151"/>
        <end position="361"/>
    </location>
</feature>
<dbReference type="SUPFAM" id="SSF53335">
    <property type="entry name" value="S-adenosyl-L-methionine-dependent methyltransferases"/>
    <property type="match status" value="1"/>
</dbReference>
<dbReference type="GO" id="GO:0046983">
    <property type="term" value="F:protein dimerization activity"/>
    <property type="evidence" value="ECO:0007669"/>
    <property type="project" value="InterPro"/>
</dbReference>
<keyword evidence="2" id="KW-0808">Transferase</keyword>
<evidence type="ECO:0000259" key="4">
    <source>
        <dbReference type="Pfam" id="PF00891"/>
    </source>
</evidence>
<feature type="domain" description="O-methyltransferase dimerisation" evidence="5">
    <location>
        <begin position="40"/>
        <end position="129"/>
    </location>
</feature>
<dbReference type="PROSITE" id="PS51683">
    <property type="entry name" value="SAM_OMT_II"/>
    <property type="match status" value="1"/>
</dbReference>
<dbReference type="GeneID" id="109004397"/>
<dbReference type="Gene3D" id="3.40.50.150">
    <property type="entry name" value="Vaccinia Virus protein VP39"/>
    <property type="match status" value="1"/>
</dbReference>
<dbReference type="RefSeq" id="XP_018838472.1">
    <property type="nucleotide sequence ID" value="XM_018982927.2"/>
</dbReference>
<dbReference type="InterPro" id="IPR001077">
    <property type="entry name" value="COMT_C"/>
</dbReference>
<dbReference type="Proteomes" id="UP000235220">
    <property type="component" value="Chromosome 3"/>
</dbReference>
<evidence type="ECO:0000256" key="1">
    <source>
        <dbReference type="ARBA" id="ARBA00022603"/>
    </source>
</evidence>
<keyword evidence="6" id="KW-1185">Reference proteome</keyword>
<dbReference type="GO" id="GO:0008757">
    <property type="term" value="F:S-adenosylmethionine-dependent methyltransferase activity"/>
    <property type="evidence" value="ECO:0000318"/>
    <property type="project" value="GO_Central"/>
</dbReference>
<evidence type="ECO:0000259" key="5">
    <source>
        <dbReference type="Pfam" id="PF08100"/>
    </source>
</evidence>
<dbReference type="KEGG" id="jre:109004397"/>
<evidence type="ECO:0000313" key="6">
    <source>
        <dbReference type="Proteomes" id="UP000235220"/>
    </source>
</evidence>
<dbReference type="Gramene" id="Jr03_07850_p1">
    <property type="protein sequence ID" value="cds.Jr03_07850_p1"/>
    <property type="gene ID" value="Jr03_07850"/>
</dbReference>
<dbReference type="InterPro" id="IPR012967">
    <property type="entry name" value="COMT_dimerisation"/>
</dbReference>
<dbReference type="GO" id="GO:0032259">
    <property type="term" value="P:methylation"/>
    <property type="evidence" value="ECO:0000318"/>
    <property type="project" value="GO_Central"/>
</dbReference>
<name>A0A2I4G3J9_JUGRE</name>
<dbReference type="Pfam" id="PF00891">
    <property type="entry name" value="Methyltransf_2"/>
    <property type="match status" value="1"/>
</dbReference>
<dbReference type="OrthoDB" id="2410195at2759"/>
<dbReference type="InterPro" id="IPR036390">
    <property type="entry name" value="WH_DNA-bd_sf"/>
</dbReference>
<dbReference type="SMR" id="A0A2I4G3J9"/>
<evidence type="ECO:0000313" key="7">
    <source>
        <dbReference type="RefSeq" id="XP_018838472.1"/>
    </source>
</evidence>
<keyword evidence="1" id="KW-0489">Methyltransferase</keyword>
<organism evidence="6 7">
    <name type="scientific">Juglans regia</name>
    <name type="common">English walnut</name>
    <dbReference type="NCBI Taxonomy" id="51240"/>
    <lineage>
        <taxon>Eukaryota</taxon>
        <taxon>Viridiplantae</taxon>
        <taxon>Streptophyta</taxon>
        <taxon>Embryophyta</taxon>
        <taxon>Tracheophyta</taxon>
        <taxon>Spermatophyta</taxon>
        <taxon>Magnoliopsida</taxon>
        <taxon>eudicotyledons</taxon>
        <taxon>Gunneridae</taxon>
        <taxon>Pentapetalae</taxon>
        <taxon>rosids</taxon>
        <taxon>fabids</taxon>
        <taxon>Fagales</taxon>
        <taxon>Juglandaceae</taxon>
        <taxon>Juglans</taxon>
    </lineage>
</organism>
<evidence type="ECO:0000256" key="2">
    <source>
        <dbReference type="ARBA" id="ARBA00022679"/>
    </source>
</evidence>
<dbReference type="InterPro" id="IPR036388">
    <property type="entry name" value="WH-like_DNA-bd_sf"/>
</dbReference>
<dbReference type="Pfam" id="PF08100">
    <property type="entry name" value="Dimerisation"/>
    <property type="match status" value="1"/>
</dbReference>
<dbReference type="FunFam" id="1.10.10.10:FF:000213">
    <property type="entry name" value="Coniferyl alcohol 9-O-methyltransferase"/>
    <property type="match status" value="1"/>
</dbReference>